<evidence type="ECO:0000313" key="2">
    <source>
        <dbReference type="EMBL" id="CAG9098411.1"/>
    </source>
</evidence>
<organism evidence="2 3">
    <name type="scientific">Plutella xylostella</name>
    <name type="common">Diamondback moth</name>
    <name type="synonym">Plutella maculipennis</name>
    <dbReference type="NCBI Taxonomy" id="51655"/>
    <lineage>
        <taxon>Eukaryota</taxon>
        <taxon>Metazoa</taxon>
        <taxon>Ecdysozoa</taxon>
        <taxon>Arthropoda</taxon>
        <taxon>Hexapoda</taxon>
        <taxon>Insecta</taxon>
        <taxon>Pterygota</taxon>
        <taxon>Neoptera</taxon>
        <taxon>Endopterygota</taxon>
        <taxon>Lepidoptera</taxon>
        <taxon>Glossata</taxon>
        <taxon>Ditrysia</taxon>
        <taxon>Yponomeutoidea</taxon>
        <taxon>Plutellidae</taxon>
        <taxon>Plutella</taxon>
    </lineage>
</organism>
<keyword evidence="3" id="KW-1185">Reference proteome</keyword>
<comment type="caution">
    <text evidence="2">The sequence shown here is derived from an EMBL/GenBank/DDBJ whole genome shotgun (WGS) entry which is preliminary data.</text>
</comment>
<dbReference type="Proteomes" id="UP000653454">
    <property type="component" value="Unassembled WGS sequence"/>
</dbReference>
<dbReference type="PANTHER" id="PTHR44298:SF1">
    <property type="entry name" value="DNAJ HOMOLOG SUBFAMILY B MEMBER 11"/>
    <property type="match status" value="1"/>
</dbReference>
<evidence type="ECO:0000259" key="1">
    <source>
        <dbReference type="Pfam" id="PF01556"/>
    </source>
</evidence>
<protein>
    <submittedName>
        <fullName evidence="2">(diamondback moth) hypothetical protein</fullName>
    </submittedName>
</protein>
<reference evidence="2" key="1">
    <citation type="submission" date="2020-11" db="EMBL/GenBank/DDBJ databases">
        <authorList>
            <person name="Whiteford S."/>
        </authorList>
    </citation>
    <scope>NUCLEOTIDE SEQUENCE</scope>
</reference>
<dbReference type="Pfam" id="PF01556">
    <property type="entry name" value="DnaJ_C"/>
    <property type="match status" value="1"/>
</dbReference>
<sequence length="108" mass="12225">MLVRVVSLQWSNFNSTTSPQDALTGFTIELPHLDGHSVTVSRDKVTWAGARVRKKGEGMTNFENNNLHGNLYVTFDIDFPKQDFSDEDKEALRKILKQAPNNKVYNGL</sequence>
<dbReference type="GO" id="GO:0006457">
    <property type="term" value="P:protein folding"/>
    <property type="evidence" value="ECO:0007669"/>
    <property type="project" value="InterPro"/>
</dbReference>
<dbReference type="SUPFAM" id="SSF49493">
    <property type="entry name" value="HSP40/DnaJ peptide-binding domain"/>
    <property type="match status" value="1"/>
</dbReference>
<name>A0A8S4DDV1_PLUXY</name>
<dbReference type="FunFam" id="2.60.260.20:FF:000013">
    <property type="entry name" value="DnaJ subfamily B member 11"/>
    <property type="match status" value="1"/>
</dbReference>
<dbReference type="GO" id="GO:0005783">
    <property type="term" value="C:endoplasmic reticulum"/>
    <property type="evidence" value="ECO:0007669"/>
    <property type="project" value="TreeGrafter"/>
</dbReference>
<gene>
    <name evidence="2" type="ORF">PLXY2_LOCUS2192</name>
</gene>
<evidence type="ECO:0000313" key="3">
    <source>
        <dbReference type="Proteomes" id="UP000653454"/>
    </source>
</evidence>
<proteinExistence type="predicted"/>
<dbReference type="Gene3D" id="2.60.260.20">
    <property type="entry name" value="Urease metallochaperone UreE, N-terminal domain"/>
    <property type="match status" value="1"/>
</dbReference>
<dbReference type="GO" id="GO:0051787">
    <property type="term" value="F:misfolded protein binding"/>
    <property type="evidence" value="ECO:0007669"/>
    <property type="project" value="TreeGrafter"/>
</dbReference>
<dbReference type="InterPro" id="IPR008971">
    <property type="entry name" value="HSP40/DnaJ_pept-bd"/>
</dbReference>
<feature type="domain" description="Chaperone DnaJ C-terminal" evidence="1">
    <location>
        <begin position="18"/>
        <end position="80"/>
    </location>
</feature>
<dbReference type="PANTHER" id="PTHR44298">
    <property type="entry name" value="DNAJ HOMOLOG SUBFAMILY B MEMBER 11"/>
    <property type="match status" value="1"/>
</dbReference>
<dbReference type="AlphaFoldDB" id="A0A8S4DDV1"/>
<dbReference type="InterPro" id="IPR002939">
    <property type="entry name" value="DnaJ_C"/>
</dbReference>
<dbReference type="EMBL" id="CAJHNJ030000005">
    <property type="protein sequence ID" value="CAG9098411.1"/>
    <property type="molecule type" value="Genomic_DNA"/>
</dbReference>
<accession>A0A8S4DDV1</accession>
<dbReference type="GO" id="GO:0051082">
    <property type="term" value="F:unfolded protein binding"/>
    <property type="evidence" value="ECO:0007669"/>
    <property type="project" value="InterPro"/>
</dbReference>
<dbReference type="InterPro" id="IPR051736">
    <property type="entry name" value="DnaJ-B11-like"/>
</dbReference>